<accession>A0ABW5VSB7</accession>
<name>A0ABW5VSB7_9MICO</name>
<evidence type="ECO:0000313" key="3">
    <source>
        <dbReference type="Proteomes" id="UP001597479"/>
    </source>
</evidence>
<reference evidence="3" key="1">
    <citation type="journal article" date="2019" name="Int. J. Syst. Evol. Microbiol.">
        <title>The Global Catalogue of Microorganisms (GCM) 10K type strain sequencing project: providing services to taxonomists for standard genome sequencing and annotation.</title>
        <authorList>
            <consortium name="The Broad Institute Genomics Platform"/>
            <consortium name="The Broad Institute Genome Sequencing Center for Infectious Disease"/>
            <person name="Wu L."/>
            <person name="Ma J."/>
        </authorList>
    </citation>
    <scope>NUCLEOTIDE SEQUENCE [LARGE SCALE GENOMIC DNA]</scope>
    <source>
        <strain evidence="3">CCM 7044</strain>
    </source>
</reference>
<dbReference type="Proteomes" id="UP001597479">
    <property type="component" value="Unassembled WGS sequence"/>
</dbReference>
<evidence type="ECO:0000256" key="1">
    <source>
        <dbReference type="SAM" id="MobiDB-lite"/>
    </source>
</evidence>
<gene>
    <name evidence="2" type="ORF">ACFS27_06125</name>
</gene>
<proteinExistence type="predicted"/>
<organism evidence="2 3">
    <name type="scientific">Promicromonospora vindobonensis</name>
    <dbReference type="NCBI Taxonomy" id="195748"/>
    <lineage>
        <taxon>Bacteria</taxon>
        <taxon>Bacillati</taxon>
        <taxon>Actinomycetota</taxon>
        <taxon>Actinomycetes</taxon>
        <taxon>Micrococcales</taxon>
        <taxon>Promicromonosporaceae</taxon>
        <taxon>Promicromonospora</taxon>
    </lineage>
</organism>
<protein>
    <submittedName>
        <fullName evidence="2">Uncharacterized protein</fullName>
    </submittedName>
</protein>
<keyword evidence="3" id="KW-1185">Reference proteome</keyword>
<dbReference type="RefSeq" id="WP_377181002.1">
    <property type="nucleotide sequence ID" value="NZ_JBHUOG010000001.1"/>
</dbReference>
<dbReference type="EMBL" id="JBHUOG010000001">
    <property type="protein sequence ID" value="MFD2793118.1"/>
    <property type="molecule type" value="Genomic_DNA"/>
</dbReference>
<feature type="region of interest" description="Disordered" evidence="1">
    <location>
        <begin position="63"/>
        <end position="102"/>
    </location>
</feature>
<evidence type="ECO:0000313" key="2">
    <source>
        <dbReference type="EMBL" id="MFD2793118.1"/>
    </source>
</evidence>
<comment type="caution">
    <text evidence="2">The sequence shown here is derived from an EMBL/GenBank/DDBJ whole genome shotgun (WGS) entry which is preliminary data.</text>
</comment>
<sequence>MTFTTPPVPAGDWRALRPGTRVVVRRRLAPAGPVVSEGGTAYRWTDLIGFLVEVSDAGLRLRTDPVPGRGEPRELSVPAAEIETAKPIPPRPARRTESTGEI</sequence>